<organism evidence="1 2">
    <name type="scientific">Paenibacillus aceti</name>
    <dbReference type="NCBI Taxonomy" id="1820010"/>
    <lineage>
        <taxon>Bacteria</taxon>
        <taxon>Bacillati</taxon>
        <taxon>Bacillota</taxon>
        <taxon>Bacilli</taxon>
        <taxon>Bacillales</taxon>
        <taxon>Paenibacillaceae</taxon>
        <taxon>Paenibacillus</taxon>
    </lineage>
</organism>
<evidence type="ECO:0008006" key="3">
    <source>
        <dbReference type="Google" id="ProtNLM"/>
    </source>
</evidence>
<evidence type="ECO:0000313" key="2">
    <source>
        <dbReference type="Proteomes" id="UP000608420"/>
    </source>
</evidence>
<sequence length="55" mass="6184">MSNRKHYETFDELMEKDKCDLEIIYPGLIEMLKEVGGGELSGLSPAFYGKCGVLQ</sequence>
<dbReference type="Proteomes" id="UP000608420">
    <property type="component" value="Unassembled WGS sequence"/>
</dbReference>
<name>A0ABQ1W8Y7_9BACL</name>
<evidence type="ECO:0000313" key="1">
    <source>
        <dbReference type="EMBL" id="GGG19453.1"/>
    </source>
</evidence>
<reference evidence="2" key="1">
    <citation type="journal article" date="2019" name="Int. J. Syst. Evol. Microbiol.">
        <title>The Global Catalogue of Microorganisms (GCM) 10K type strain sequencing project: providing services to taxonomists for standard genome sequencing and annotation.</title>
        <authorList>
            <consortium name="The Broad Institute Genomics Platform"/>
            <consortium name="The Broad Institute Genome Sequencing Center for Infectious Disease"/>
            <person name="Wu L."/>
            <person name="Ma J."/>
        </authorList>
    </citation>
    <scope>NUCLEOTIDE SEQUENCE [LARGE SCALE GENOMIC DNA]</scope>
    <source>
        <strain evidence="2">CGMCC 1.15420</strain>
    </source>
</reference>
<accession>A0ABQ1W8Y7</accession>
<keyword evidence="2" id="KW-1185">Reference proteome</keyword>
<dbReference type="EMBL" id="BMIW01000056">
    <property type="protein sequence ID" value="GGG19453.1"/>
    <property type="molecule type" value="Genomic_DNA"/>
</dbReference>
<comment type="caution">
    <text evidence="1">The sequence shown here is derived from an EMBL/GenBank/DDBJ whole genome shotgun (WGS) entry which is preliminary data.</text>
</comment>
<gene>
    <name evidence="1" type="ORF">GCM10010913_46930</name>
</gene>
<proteinExistence type="predicted"/>
<protein>
    <recommendedName>
        <fullName evidence="3">Bacteriocin</fullName>
    </recommendedName>
</protein>